<keyword evidence="4" id="KW-1185">Reference proteome</keyword>
<dbReference type="AlphaFoldDB" id="A0A931F3T1"/>
<gene>
    <name evidence="3" type="ORF">ITP53_31295</name>
</gene>
<proteinExistence type="inferred from homology"/>
<evidence type="ECO:0008006" key="5">
    <source>
        <dbReference type="Google" id="ProtNLM"/>
    </source>
</evidence>
<name>A0A931F3T1_9ACTN</name>
<evidence type="ECO:0000313" key="3">
    <source>
        <dbReference type="EMBL" id="MBF8190133.1"/>
    </source>
</evidence>
<dbReference type="Gene3D" id="3.40.50.720">
    <property type="entry name" value="NAD(P)-binding Rossmann-like Domain"/>
    <property type="match status" value="1"/>
</dbReference>
<dbReference type="PANTHER" id="PTHR43115">
    <property type="entry name" value="DEHYDROGENASE/REDUCTASE SDR FAMILY MEMBER 11"/>
    <property type="match status" value="1"/>
</dbReference>
<dbReference type="PANTHER" id="PTHR43115:SF4">
    <property type="entry name" value="DEHYDROGENASE_REDUCTASE SDR FAMILY MEMBER 11"/>
    <property type="match status" value="1"/>
</dbReference>
<dbReference type="GO" id="GO:0016491">
    <property type="term" value="F:oxidoreductase activity"/>
    <property type="evidence" value="ECO:0007669"/>
    <property type="project" value="UniProtKB-KW"/>
</dbReference>
<comment type="caution">
    <text evidence="3">The sequence shown here is derived from an EMBL/GenBank/DDBJ whole genome shotgun (WGS) entry which is preliminary data.</text>
</comment>
<accession>A0A931F3T1</accession>
<protein>
    <recommendedName>
        <fullName evidence="5">Short subunit dehydrogenase</fullName>
    </recommendedName>
</protein>
<evidence type="ECO:0000256" key="1">
    <source>
        <dbReference type="ARBA" id="ARBA00006484"/>
    </source>
</evidence>
<dbReference type="SUPFAM" id="SSF51735">
    <property type="entry name" value="NAD(P)-binding Rossmann-fold domains"/>
    <property type="match status" value="1"/>
</dbReference>
<comment type="similarity">
    <text evidence="1">Belongs to the short-chain dehydrogenases/reductases (SDR) family.</text>
</comment>
<sequence>MQARVRGSVRGLDLPGIQGNTAPARRNSAVYSAAKFAVRALAEGLRKEQQDIRVTLISSSFTESEPNTLGGDPDTMAWVRTLADKLNMPAATVAEAIAHAVEQPASIDVSEIVIRPVAEAAA</sequence>
<dbReference type="Proteomes" id="UP000605361">
    <property type="component" value="Unassembled WGS sequence"/>
</dbReference>
<evidence type="ECO:0000313" key="4">
    <source>
        <dbReference type="Proteomes" id="UP000605361"/>
    </source>
</evidence>
<evidence type="ECO:0000256" key="2">
    <source>
        <dbReference type="ARBA" id="ARBA00023002"/>
    </source>
</evidence>
<dbReference type="RefSeq" id="WP_195899058.1">
    <property type="nucleotide sequence ID" value="NZ_JADOGI010000112.1"/>
</dbReference>
<organism evidence="3 4">
    <name type="scientific">Nonomuraea cypriaca</name>
    <dbReference type="NCBI Taxonomy" id="1187855"/>
    <lineage>
        <taxon>Bacteria</taxon>
        <taxon>Bacillati</taxon>
        <taxon>Actinomycetota</taxon>
        <taxon>Actinomycetes</taxon>
        <taxon>Streptosporangiales</taxon>
        <taxon>Streptosporangiaceae</taxon>
        <taxon>Nonomuraea</taxon>
    </lineage>
</organism>
<reference evidence="3" key="1">
    <citation type="submission" date="2020-11" db="EMBL/GenBank/DDBJ databases">
        <title>Whole-genome analyses of Nonomuraea sp. K274.</title>
        <authorList>
            <person name="Veyisoglu A."/>
        </authorList>
    </citation>
    <scope>NUCLEOTIDE SEQUENCE</scope>
    <source>
        <strain evidence="3">K274</strain>
    </source>
</reference>
<keyword evidence="2" id="KW-0560">Oxidoreductase</keyword>
<dbReference type="EMBL" id="JADOGI010000112">
    <property type="protein sequence ID" value="MBF8190133.1"/>
    <property type="molecule type" value="Genomic_DNA"/>
</dbReference>
<dbReference type="InterPro" id="IPR036291">
    <property type="entry name" value="NAD(P)-bd_dom_sf"/>
</dbReference>